<gene>
    <name evidence="1" type="ORF">HEB94_004637</name>
</gene>
<reference evidence="1" key="1">
    <citation type="submission" date="2020-10" db="EMBL/GenBank/DDBJ databases">
        <title>Sequencing the genomes of 1000 actinobacteria strains.</title>
        <authorList>
            <person name="Klenk H.-P."/>
        </authorList>
    </citation>
    <scope>NUCLEOTIDE SEQUENCE</scope>
    <source>
        <strain evidence="1">DSM 45354</strain>
    </source>
</reference>
<evidence type="ECO:0000313" key="2">
    <source>
        <dbReference type="Proteomes" id="UP000638648"/>
    </source>
</evidence>
<keyword evidence="2" id="KW-1185">Reference proteome</keyword>
<accession>A0A927RAM3</accession>
<protein>
    <submittedName>
        <fullName evidence="1">Uncharacterized protein</fullName>
    </submittedName>
</protein>
<sequence length="93" mass="10718">MAAEAPQLSARSLIRSVALAREYGVEWVEALAHEIERSHRPDRARLTVRWRWRVLPVPRLRHARCTACRERWICPDAAWAEGLVSTGRHALGR</sequence>
<organism evidence="1 2">
    <name type="scientific">Actinopolymorpha pittospori</name>
    <dbReference type="NCBI Taxonomy" id="648752"/>
    <lineage>
        <taxon>Bacteria</taxon>
        <taxon>Bacillati</taxon>
        <taxon>Actinomycetota</taxon>
        <taxon>Actinomycetes</taxon>
        <taxon>Propionibacteriales</taxon>
        <taxon>Actinopolymorphaceae</taxon>
        <taxon>Actinopolymorpha</taxon>
    </lineage>
</organism>
<dbReference type="RefSeq" id="WP_192751681.1">
    <property type="nucleotide sequence ID" value="NZ_BAABJL010000040.1"/>
</dbReference>
<proteinExistence type="predicted"/>
<dbReference type="EMBL" id="JADBEM010000001">
    <property type="protein sequence ID" value="MBE1607789.1"/>
    <property type="molecule type" value="Genomic_DNA"/>
</dbReference>
<dbReference type="AlphaFoldDB" id="A0A927RAM3"/>
<comment type="caution">
    <text evidence="1">The sequence shown here is derived from an EMBL/GenBank/DDBJ whole genome shotgun (WGS) entry which is preliminary data.</text>
</comment>
<evidence type="ECO:0000313" key="1">
    <source>
        <dbReference type="EMBL" id="MBE1607789.1"/>
    </source>
</evidence>
<name>A0A927RAM3_9ACTN</name>
<dbReference type="Proteomes" id="UP000638648">
    <property type="component" value="Unassembled WGS sequence"/>
</dbReference>